<feature type="domain" description="N-terminal" evidence="2">
    <location>
        <begin position="13"/>
        <end position="95"/>
    </location>
</feature>
<dbReference type="Pfam" id="PF08401">
    <property type="entry name" value="ArdcN"/>
    <property type="match status" value="1"/>
</dbReference>
<accession>A0A2T1LVJ3</accession>
<reference evidence="3 4" key="1">
    <citation type="submission" date="2018-03" db="EMBL/GenBank/DDBJ databases">
        <title>The ancient ancestry and fast evolution of plastids.</title>
        <authorList>
            <person name="Moore K.R."/>
            <person name="Magnabosco C."/>
            <person name="Momper L."/>
            <person name="Gold D.A."/>
            <person name="Bosak T."/>
            <person name="Fournier G.P."/>
        </authorList>
    </citation>
    <scope>NUCLEOTIDE SEQUENCE [LARGE SCALE GENOMIC DNA]</scope>
    <source>
        <strain evidence="3 4">CCALA 016</strain>
    </source>
</reference>
<name>A0A2T1LVJ3_9CHRO</name>
<dbReference type="InterPro" id="IPR013610">
    <property type="entry name" value="ArdC_N"/>
</dbReference>
<keyword evidence="4" id="KW-1185">Reference proteome</keyword>
<dbReference type="Proteomes" id="UP000239001">
    <property type="component" value="Unassembled WGS sequence"/>
</dbReference>
<evidence type="ECO:0000259" key="1">
    <source>
        <dbReference type="Pfam" id="PF06114"/>
    </source>
</evidence>
<evidence type="ECO:0000313" key="3">
    <source>
        <dbReference type="EMBL" id="PSF35751.1"/>
    </source>
</evidence>
<feature type="domain" description="IrrE N-terminal-like" evidence="1">
    <location>
        <begin position="147"/>
        <end position="233"/>
    </location>
</feature>
<evidence type="ECO:0000259" key="2">
    <source>
        <dbReference type="Pfam" id="PF08401"/>
    </source>
</evidence>
<proteinExistence type="predicted"/>
<dbReference type="RefSeq" id="WP_106457717.1">
    <property type="nucleotide sequence ID" value="NZ_PXOH01000017.1"/>
</dbReference>
<organism evidence="3 4">
    <name type="scientific">Aphanothece hegewaldii CCALA 016</name>
    <dbReference type="NCBI Taxonomy" id="2107694"/>
    <lineage>
        <taxon>Bacteria</taxon>
        <taxon>Bacillati</taxon>
        <taxon>Cyanobacteriota</taxon>
        <taxon>Cyanophyceae</taxon>
        <taxon>Oscillatoriophycideae</taxon>
        <taxon>Chroococcales</taxon>
        <taxon>Aphanothecaceae</taxon>
        <taxon>Aphanothece</taxon>
    </lineage>
</organism>
<dbReference type="AlphaFoldDB" id="A0A2T1LVJ3"/>
<dbReference type="Pfam" id="PF06114">
    <property type="entry name" value="Peptidase_M78"/>
    <property type="match status" value="1"/>
</dbReference>
<dbReference type="OrthoDB" id="9803716at2"/>
<reference evidence="3 4" key="2">
    <citation type="submission" date="2018-03" db="EMBL/GenBank/DDBJ databases">
        <authorList>
            <person name="Keele B.F."/>
        </authorList>
    </citation>
    <scope>NUCLEOTIDE SEQUENCE [LARGE SCALE GENOMIC DNA]</scope>
    <source>
        <strain evidence="3 4">CCALA 016</strain>
    </source>
</reference>
<dbReference type="Gene3D" id="1.10.10.2910">
    <property type="match status" value="1"/>
</dbReference>
<dbReference type="GO" id="GO:0003697">
    <property type="term" value="F:single-stranded DNA binding"/>
    <property type="evidence" value="ECO:0007669"/>
    <property type="project" value="InterPro"/>
</dbReference>
<gene>
    <name evidence="3" type="ORF">C7H19_15100</name>
</gene>
<sequence length="270" mass="30225">MVAVAPLKSQEALAKLEQGLTDLLASGDWQKYLKFQSSFHHYSFNNSLLIMIQCPIATRVMGYQQWLSFGRQVRKGEKAISILAPLKQKIEKEDGSDPSYRLAGFKIANVFDISQTEGEPLPTIASLLVGDDRGLVNKLADFTRWMNISLQFEKLSSANGYCRFNADGTIVIVVDSRLSPRQTAKTLTHELAHALMHDYTTYSQHNGLSVCELEAESVAHVVLDRFGLDTSEYSYGYICSWAKKEAIAILKSSGAKIQQAAQRIIDWIER</sequence>
<dbReference type="InterPro" id="IPR010359">
    <property type="entry name" value="IrrE_HExxH"/>
</dbReference>
<comment type="caution">
    <text evidence="3">The sequence shown here is derived from an EMBL/GenBank/DDBJ whole genome shotgun (WGS) entry which is preliminary data.</text>
</comment>
<protein>
    <submittedName>
        <fullName evidence="3">Uncharacterized protein</fullName>
    </submittedName>
</protein>
<evidence type="ECO:0000313" key="4">
    <source>
        <dbReference type="Proteomes" id="UP000239001"/>
    </source>
</evidence>
<dbReference type="EMBL" id="PXOH01000017">
    <property type="protein sequence ID" value="PSF35751.1"/>
    <property type="molecule type" value="Genomic_DNA"/>
</dbReference>